<dbReference type="NCBIfam" id="TIGR01891">
    <property type="entry name" value="amidohydrolases"/>
    <property type="match status" value="1"/>
</dbReference>
<dbReference type="RefSeq" id="WP_109582858.1">
    <property type="nucleotide sequence ID" value="NZ_QGGT01000002.1"/>
</dbReference>
<sequence length="395" mass="42102">MSIVNTLEARLPALRRLRQTLHATPELGFAEHRTGDLIAGELERLGIPYHRGIGKTGLIGVIEGRRQTRGRAIGLRADMDALPLHEQTQLPYASCCPGRMHACGHDGHVTMLLAAAAYLSETRAFDGTVYLVFQPGEEGYAGAREMVEDGLFERFPVEQVYALHNWPTLPLGTLSIAPGPAMAATDRIEIEVFGVGGHGGVSPHKCVDPVLVAAHVITAVQSIISRNVPALDAAVISLCAIQGGQMDGFAVIPDSVKIVGTARSLTAAMQTLLETRLHEVVRGVATAFGARATVTYERLFPMTVNDPEAAAFATDVAVELFGREQVVARPQPSLGGEDFAFMLQRRPGAYVHFGTGSPGGGDHGLHSPHFDFNDAAIPLGGAYLARLAERALPMA</sequence>
<comment type="caution">
    <text evidence="4">The sequence shown here is derived from an EMBL/GenBank/DDBJ whole genome shotgun (WGS) entry which is preliminary data.</text>
</comment>
<accession>A0A316ESV0</accession>
<keyword evidence="2" id="KW-0479">Metal-binding</keyword>
<dbReference type="Pfam" id="PF01546">
    <property type="entry name" value="Peptidase_M20"/>
    <property type="match status" value="1"/>
</dbReference>
<evidence type="ECO:0000256" key="2">
    <source>
        <dbReference type="PIRSR" id="PIRSR005962-1"/>
    </source>
</evidence>
<dbReference type="GO" id="GO:0050118">
    <property type="term" value="F:N-acetyldiaminopimelate deacetylase activity"/>
    <property type="evidence" value="ECO:0007669"/>
    <property type="project" value="UniProtKB-ARBA"/>
</dbReference>
<reference evidence="4 5" key="1">
    <citation type="submission" date="2018-05" db="EMBL/GenBank/DDBJ databases">
        <title>Genomic Encyclopedia of Type Strains, Phase IV (KMG-V): Genome sequencing to study the core and pangenomes of soil and plant-associated prokaryotes.</title>
        <authorList>
            <person name="Whitman W."/>
        </authorList>
    </citation>
    <scope>NUCLEOTIDE SEQUENCE [LARGE SCALE GENOMIC DNA]</scope>
    <source>
        <strain evidence="4 5">SLV-132</strain>
    </source>
</reference>
<evidence type="ECO:0000256" key="1">
    <source>
        <dbReference type="ARBA" id="ARBA00022801"/>
    </source>
</evidence>
<feature type="binding site" evidence="2">
    <location>
        <position position="103"/>
    </location>
    <ligand>
        <name>Mn(2+)</name>
        <dbReference type="ChEBI" id="CHEBI:29035"/>
        <label>2</label>
    </ligand>
</feature>
<dbReference type="InterPro" id="IPR036264">
    <property type="entry name" value="Bact_exopeptidase_dim_dom"/>
</dbReference>
<dbReference type="Gene3D" id="3.40.630.10">
    <property type="entry name" value="Zn peptidases"/>
    <property type="match status" value="1"/>
</dbReference>
<evidence type="ECO:0000313" key="4">
    <source>
        <dbReference type="EMBL" id="PWK34755.1"/>
    </source>
</evidence>
<dbReference type="Pfam" id="PF07687">
    <property type="entry name" value="M20_dimer"/>
    <property type="match status" value="1"/>
</dbReference>
<dbReference type="SUPFAM" id="SSF55031">
    <property type="entry name" value="Bacterial exopeptidase dimerisation domain"/>
    <property type="match status" value="1"/>
</dbReference>
<protein>
    <submittedName>
        <fullName evidence="4">Hippurate hydrolase</fullName>
    </submittedName>
</protein>
<dbReference type="InterPro" id="IPR011650">
    <property type="entry name" value="Peptidase_M20_dimer"/>
</dbReference>
<feature type="binding site" evidence="2">
    <location>
        <position position="164"/>
    </location>
    <ligand>
        <name>Mn(2+)</name>
        <dbReference type="ChEBI" id="CHEBI:29035"/>
        <label>2</label>
    </ligand>
</feature>
<dbReference type="Proteomes" id="UP000245754">
    <property type="component" value="Unassembled WGS sequence"/>
</dbReference>
<feature type="binding site" evidence="2">
    <location>
        <position position="366"/>
    </location>
    <ligand>
        <name>Mn(2+)</name>
        <dbReference type="ChEBI" id="CHEBI:29035"/>
        <label>2</label>
    </ligand>
</feature>
<name>A0A316ESV0_9BURK</name>
<gene>
    <name evidence="4" type="ORF">C7419_10228</name>
</gene>
<organism evidence="4 5">
    <name type="scientific">Cupriavidus plantarum</name>
    <dbReference type="NCBI Taxonomy" id="942865"/>
    <lineage>
        <taxon>Bacteria</taxon>
        <taxon>Pseudomonadati</taxon>
        <taxon>Pseudomonadota</taxon>
        <taxon>Betaproteobacteria</taxon>
        <taxon>Burkholderiales</taxon>
        <taxon>Burkholderiaceae</taxon>
        <taxon>Cupriavidus</taxon>
    </lineage>
</organism>
<dbReference type="PANTHER" id="PTHR11014">
    <property type="entry name" value="PEPTIDASE M20 FAMILY MEMBER"/>
    <property type="match status" value="1"/>
</dbReference>
<proteinExistence type="predicted"/>
<dbReference type="Gene3D" id="3.30.70.360">
    <property type="match status" value="1"/>
</dbReference>
<dbReference type="GO" id="GO:0019877">
    <property type="term" value="P:diaminopimelate biosynthetic process"/>
    <property type="evidence" value="ECO:0007669"/>
    <property type="project" value="UniProtKB-ARBA"/>
</dbReference>
<dbReference type="InterPro" id="IPR002933">
    <property type="entry name" value="Peptidase_M20"/>
</dbReference>
<dbReference type="SUPFAM" id="SSF53187">
    <property type="entry name" value="Zn-dependent exopeptidases"/>
    <property type="match status" value="1"/>
</dbReference>
<evidence type="ECO:0000313" key="5">
    <source>
        <dbReference type="Proteomes" id="UP000245754"/>
    </source>
</evidence>
<dbReference type="EMBL" id="QGGT01000002">
    <property type="protein sequence ID" value="PWK34755.1"/>
    <property type="molecule type" value="Genomic_DNA"/>
</dbReference>
<comment type="cofactor">
    <cofactor evidence="2">
        <name>Mn(2+)</name>
        <dbReference type="ChEBI" id="CHEBI:29035"/>
    </cofactor>
    <text evidence="2">The Mn(2+) ion enhances activity.</text>
</comment>
<evidence type="ECO:0000259" key="3">
    <source>
        <dbReference type="Pfam" id="PF07687"/>
    </source>
</evidence>
<keyword evidence="5" id="KW-1185">Reference proteome</keyword>
<dbReference type="PIRSF" id="PIRSF005962">
    <property type="entry name" value="Pept_M20D_amidohydro"/>
    <property type="match status" value="1"/>
</dbReference>
<feature type="binding site" evidence="2">
    <location>
        <position position="105"/>
    </location>
    <ligand>
        <name>Mn(2+)</name>
        <dbReference type="ChEBI" id="CHEBI:29035"/>
        <label>2</label>
    </ligand>
</feature>
<dbReference type="FunFam" id="3.30.70.360:FF:000001">
    <property type="entry name" value="N-acetyldiaminopimelate deacetylase"/>
    <property type="match status" value="1"/>
</dbReference>
<feature type="domain" description="Peptidase M20 dimerisation" evidence="3">
    <location>
        <begin position="188"/>
        <end position="269"/>
    </location>
</feature>
<dbReference type="GO" id="GO:0046872">
    <property type="term" value="F:metal ion binding"/>
    <property type="evidence" value="ECO:0007669"/>
    <property type="project" value="UniProtKB-KW"/>
</dbReference>
<keyword evidence="1 4" id="KW-0378">Hydrolase</keyword>
<dbReference type="PANTHER" id="PTHR11014:SF63">
    <property type="entry name" value="METALLOPEPTIDASE, PUTATIVE (AFU_ORTHOLOGUE AFUA_6G09600)-RELATED"/>
    <property type="match status" value="1"/>
</dbReference>
<dbReference type="AlphaFoldDB" id="A0A316ESV0"/>
<dbReference type="InterPro" id="IPR017439">
    <property type="entry name" value="Amidohydrolase"/>
</dbReference>
<feature type="binding site" evidence="2">
    <location>
        <position position="138"/>
    </location>
    <ligand>
        <name>Mn(2+)</name>
        <dbReference type="ChEBI" id="CHEBI:29035"/>
        <label>2</label>
    </ligand>
</feature>
<keyword evidence="2" id="KW-0464">Manganese</keyword>
<dbReference type="CDD" id="cd05666">
    <property type="entry name" value="M20_Acy1-like"/>
    <property type="match status" value="1"/>
</dbReference>